<evidence type="ECO:0000256" key="10">
    <source>
        <dbReference type="RuleBase" id="RU364018"/>
    </source>
</evidence>
<evidence type="ECO:0000256" key="1">
    <source>
        <dbReference type="ARBA" id="ARBA00010516"/>
    </source>
</evidence>
<keyword evidence="6 10" id="KW-0653">Protein transport</keyword>
<keyword evidence="9 10" id="KW-0968">Cytoplasmic vesicle</keyword>
<dbReference type="InterPro" id="IPR022775">
    <property type="entry name" value="AP_mu_sigma_su"/>
</dbReference>
<reference evidence="14" key="1">
    <citation type="submission" date="2021-02" db="EMBL/GenBank/DDBJ databases">
        <authorList>
            <person name="Nowell W R."/>
        </authorList>
    </citation>
    <scope>NUCLEOTIDE SEQUENCE</scope>
    <source>
        <strain evidence="14">Ploen Becks lab</strain>
    </source>
</reference>
<dbReference type="Pfam" id="PF00928">
    <property type="entry name" value="Adap_comp_sub"/>
    <property type="match status" value="1"/>
</dbReference>
<dbReference type="GO" id="GO:0006890">
    <property type="term" value="P:retrograde vesicle-mediated transport, Golgi to endoplasmic reticulum"/>
    <property type="evidence" value="ECO:0007669"/>
    <property type="project" value="UniProtKB-UniRule"/>
</dbReference>
<dbReference type="Proteomes" id="UP000663879">
    <property type="component" value="Unassembled WGS sequence"/>
</dbReference>
<evidence type="ECO:0000256" key="5">
    <source>
        <dbReference type="ARBA" id="ARBA00022892"/>
    </source>
</evidence>
<feature type="compositionally biased region" description="Basic and acidic residues" evidence="12">
    <location>
        <begin position="151"/>
        <end position="178"/>
    </location>
</feature>
<dbReference type="PROSITE" id="PS51072">
    <property type="entry name" value="MHD"/>
    <property type="match status" value="1"/>
</dbReference>
<evidence type="ECO:0000256" key="6">
    <source>
        <dbReference type="ARBA" id="ARBA00022927"/>
    </source>
</evidence>
<dbReference type="EMBL" id="CAJNOC010002319">
    <property type="protein sequence ID" value="CAF0926048.1"/>
    <property type="molecule type" value="Genomic_DNA"/>
</dbReference>
<dbReference type="GO" id="GO:0030126">
    <property type="term" value="C:COPI vesicle coat"/>
    <property type="evidence" value="ECO:0007669"/>
    <property type="project" value="UniProtKB-UniRule"/>
</dbReference>
<feature type="domain" description="MHD" evidence="13">
    <location>
        <begin position="281"/>
        <end position="520"/>
    </location>
</feature>
<dbReference type="Pfam" id="PF01217">
    <property type="entry name" value="Clat_adaptor_s"/>
    <property type="match status" value="1"/>
</dbReference>
<evidence type="ECO:0000259" key="13">
    <source>
        <dbReference type="PROSITE" id="PS51072"/>
    </source>
</evidence>
<evidence type="ECO:0000256" key="2">
    <source>
        <dbReference type="ARBA" id="ARBA00011775"/>
    </source>
</evidence>
<evidence type="ECO:0000256" key="12">
    <source>
        <dbReference type="SAM" id="MobiDB-lite"/>
    </source>
</evidence>
<dbReference type="Gene3D" id="3.30.450.60">
    <property type="match status" value="1"/>
</dbReference>
<evidence type="ECO:0000313" key="15">
    <source>
        <dbReference type="Proteomes" id="UP000663879"/>
    </source>
</evidence>
<evidence type="ECO:0000313" key="14">
    <source>
        <dbReference type="EMBL" id="CAF0926048.1"/>
    </source>
</evidence>
<evidence type="ECO:0000256" key="9">
    <source>
        <dbReference type="ARBA" id="ARBA00023329"/>
    </source>
</evidence>
<keyword evidence="8 10" id="KW-0472">Membrane</keyword>
<keyword evidence="3 10" id="KW-0813">Transport</keyword>
<feature type="region of interest" description="Disordered" evidence="12">
    <location>
        <begin position="252"/>
        <end position="276"/>
    </location>
</feature>
<dbReference type="Gene3D" id="2.60.40.1170">
    <property type="entry name" value="Mu homology domain, subdomain B"/>
    <property type="match status" value="2"/>
</dbReference>
<dbReference type="CDD" id="cd09254">
    <property type="entry name" value="AP_delta-COPI_MHD"/>
    <property type="match status" value="1"/>
</dbReference>
<comment type="subcellular location">
    <subcellularLocation>
        <location evidence="10 11">Cytoplasm</location>
    </subcellularLocation>
    <subcellularLocation>
        <location evidence="10 11">Cytoplasmic vesicle</location>
        <location evidence="10 11">COPI-coated vesicle membrane</location>
        <topology evidence="10 11">Peripheral membrane protein</topology>
        <orientation evidence="10 11">Cytoplasmic side</orientation>
    </subcellularLocation>
    <subcellularLocation>
        <location evidence="10 11">Golgi apparatus membrane</location>
        <topology evidence="10 11">Peripheral membrane protein</topology>
        <orientation evidence="10 11">Cytoplasmic side</orientation>
    </subcellularLocation>
</comment>
<evidence type="ECO:0000256" key="11">
    <source>
        <dbReference type="RuleBase" id="RU366052"/>
    </source>
</evidence>
<dbReference type="SUPFAM" id="SSF64356">
    <property type="entry name" value="SNARE-like"/>
    <property type="match status" value="1"/>
</dbReference>
<dbReference type="GO" id="GO:0015031">
    <property type="term" value="P:protein transport"/>
    <property type="evidence" value="ECO:0007669"/>
    <property type="project" value="UniProtKB-KW"/>
</dbReference>
<name>A0A814BH72_9BILA</name>
<dbReference type="InterPro" id="IPR011012">
    <property type="entry name" value="Longin-like_dom_sf"/>
</dbReference>
<dbReference type="CDD" id="cd14830">
    <property type="entry name" value="Delta_COP_N"/>
    <property type="match status" value="1"/>
</dbReference>
<organism evidence="14 15">
    <name type="scientific">Brachionus calyciflorus</name>
    <dbReference type="NCBI Taxonomy" id="104777"/>
    <lineage>
        <taxon>Eukaryota</taxon>
        <taxon>Metazoa</taxon>
        <taxon>Spiralia</taxon>
        <taxon>Gnathifera</taxon>
        <taxon>Rotifera</taxon>
        <taxon>Eurotatoria</taxon>
        <taxon>Monogononta</taxon>
        <taxon>Pseudotrocha</taxon>
        <taxon>Ploima</taxon>
        <taxon>Brachionidae</taxon>
        <taxon>Brachionus</taxon>
    </lineage>
</organism>
<evidence type="ECO:0000256" key="3">
    <source>
        <dbReference type="ARBA" id="ARBA00022448"/>
    </source>
</evidence>
<accession>A0A814BH72</accession>
<dbReference type="GO" id="GO:0006888">
    <property type="term" value="P:endoplasmic reticulum to Golgi vesicle-mediated transport"/>
    <property type="evidence" value="ECO:0007669"/>
    <property type="project" value="TreeGrafter"/>
</dbReference>
<dbReference type="FunFam" id="3.30.450.60:FF:000003">
    <property type="entry name" value="Coatomer subunit delta"/>
    <property type="match status" value="1"/>
</dbReference>
<dbReference type="InterPro" id="IPR036168">
    <property type="entry name" value="AP2_Mu_C_sf"/>
</dbReference>
<dbReference type="GO" id="GO:0000139">
    <property type="term" value="C:Golgi membrane"/>
    <property type="evidence" value="ECO:0007669"/>
    <property type="project" value="UniProtKB-SubCell"/>
</dbReference>
<dbReference type="AlphaFoldDB" id="A0A814BH72"/>
<sequence length="520" mass="57930">MVLLAAAICTKSGKALVSRQFVEMTRARIEGLLASFPKLIGTGTKQHTFIETESVRYVYQPLDKLYMVLITTKASNILEDLETLRLFSRVIPEYCKTVEEKEINDHCFELLFAFDEIVALGYRENVNLAQIRTFTDMESHEEKVYKAMRETQEKEAKQRMLEKAEEIRRSKIQSDKGLSKGASSHYSSGFGSSSNMSSSSSYSTPSYETPASNYTSSSSYSSTTNTAKPSKALKLGSNKDQLPAFIEQQIKQSMPPSAQVTSSTSSSSAGQLSATTTPINTENIHVKVDEKINLTCGKDGGVQNLEVLGVLSVRIANEQDGRIRIALRNNDNRNLQIQTNPNIDKNLFKNNSVIGLKDPSKSFPSGTDVGVLKWRFQTTEESEIPLTINCWPSETRNGCEVSIEYELQKTHLELNNVTIVIPLPSNQAPVVKNCDGDFQYEKYKNCILWRIASIDQSNSTGSFEFTVNGHANEFFPINVNFVSPKSYCDIEPVGVNSSENSSPVKYSLESVFGVDRYEIV</sequence>
<feature type="compositionally biased region" description="Low complexity" evidence="12">
    <location>
        <begin position="181"/>
        <end position="226"/>
    </location>
</feature>
<dbReference type="InterPro" id="IPR027059">
    <property type="entry name" value="Coatomer_dsu"/>
</dbReference>
<protein>
    <recommendedName>
        <fullName evidence="10">Coatomer subunit delta</fullName>
    </recommendedName>
</protein>
<keyword evidence="7 10" id="KW-0333">Golgi apparatus</keyword>
<dbReference type="SUPFAM" id="SSF49447">
    <property type="entry name" value="Second domain of Mu2 adaptin subunit (ap50) of ap2 adaptor"/>
    <property type="match status" value="1"/>
</dbReference>
<keyword evidence="15" id="KW-1185">Reference proteome</keyword>
<gene>
    <name evidence="14" type="ORF">OXX778_LOCUS12646</name>
</gene>
<comment type="subunit">
    <text evidence="2 10">Oligomeric complex that consists of at least the alpha, beta, beta', gamma, delta, epsilon and zeta subunits.</text>
</comment>
<dbReference type="PANTHER" id="PTHR10121">
    <property type="entry name" value="COATOMER SUBUNIT DELTA"/>
    <property type="match status" value="1"/>
</dbReference>
<evidence type="ECO:0000256" key="4">
    <source>
        <dbReference type="ARBA" id="ARBA00022490"/>
    </source>
</evidence>
<dbReference type="GO" id="GO:0051645">
    <property type="term" value="P:Golgi localization"/>
    <property type="evidence" value="ECO:0007669"/>
    <property type="project" value="TreeGrafter"/>
</dbReference>
<comment type="function">
    <text evidence="10">The coatomer is a cytosolic protein complex that binds to dilysine motifs and reversibly associates with Golgi non-clathrin-coated vesicles, which further mediate biosynthetic protein transport from the ER, via the Golgi up to the trans Golgi network. Coatomer complex is required for budding from Golgi membranes, and is essential for the retrograde Golgi-to-ER transport of dilysine-tagged proteins.</text>
</comment>
<keyword evidence="4 10" id="KW-0963">Cytoplasm</keyword>
<comment type="caution">
    <text evidence="14">The sequence shown here is derived from an EMBL/GenBank/DDBJ whole genome shotgun (WGS) entry which is preliminary data.</text>
</comment>
<dbReference type="FunFam" id="2.60.40.1170:FF:000007">
    <property type="entry name" value="Coatomer subunit delta"/>
    <property type="match status" value="1"/>
</dbReference>
<dbReference type="PANTHER" id="PTHR10121:SF0">
    <property type="entry name" value="COATOMER SUBUNIT DELTA"/>
    <property type="match status" value="1"/>
</dbReference>
<dbReference type="InterPro" id="IPR028565">
    <property type="entry name" value="MHD"/>
</dbReference>
<keyword evidence="5 10" id="KW-0931">ER-Golgi transport</keyword>
<feature type="compositionally biased region" description="Low complexity" evidence="12">
    <location>
        <begin position="257"/>
        <end position="276"/>
    </location>
</feature>
<comment type="similarity">
    <text evidence="1 10">Belongs to the adaptor complexes medium subunit family. Delta-COP subfamily.</text>
</comment>
<dbReference type="OrthoDB" id="10266042at2759"/>
<evidence type="ECO:0000256" key="8">
    <source>
        <dbReference type="ARBA" id="ARBA00023136"/>
    </source>
</evidence>
<evidence type="ECO:0000256" key="7">
    <source>
        <dbReference type="ARBA" id="ARBA00023034"/>
    </source>
</evidence>
<feature type="region of interest" description="Disordered" evidence="12">
    <location>
        <begin position="151"/>
        <end position="235"/>
    </location>
</feature>
<proteinExistence type="inferred from homology"/>